<evidence type="ECO:0000256" key="1">
    <source>
        <dbReference type="SAM" id="MobiDB-lite"/>
    </source>
</evidence>
<dbReference type="HOGENOM" id="CLU_1387551_0_0_2"/>
<dbReference type="STRING" id="797299.HALLA_18605"/>
<feature type="compositionally biased region" description="Acidic residues" evidence="1">
    <location>
        <begin position="69"/>
        <end position="80"/>
    </location>
</feature>
<sequence>MVRLPRSGRNERDATAQRPTDGQQGSSSASGGLGRKLVLALGIGALVYLFVRRRDRDDSTLKQRVTDTLESDEFGDDGLEDAQTIEIGESPSETDRTGGTDLAVDADSVSRTERSDAEIDERVEPDVQGEPAEPGEMSIDEGVAAEVTDDESDESNGREAADESRTKPDEAAETDGTSDAEQEAATDDATDTNEKE</sequence>
<organism evidence="2 3">
    <name type="scientific">Halostagnicola larsenii XH-48</name>
    <dbReference type="NCBI Taxonomy" id="797299"/>
    <lineage>
        <taxon>Archaea</taxon>
        <taxon>Methanobacteriati</taxon>
        <taxon>Methanobacteriota</taxon>
        <taxon>Stenosarchaea group</taxon>
        <taxon>Halobacteria</taxon>
        <taxon>Halobacteriales</taxon>
        <taxon>Natrialbaceae</taxon>
        <taxon>Halostagnicola</taxon>
    </lineage>
</organism>
<dbReference type="AlphaFoldDB" id="W0JVR9"/>
<dbReference type="GeneID" id="25146407"/>
<feature type="compositionally biased region" description="Acidic residues" evidence="1">
    <location>
        <begin position="171"/>
        <end position="196"/>
    </location>
</feature>
<evidence type="ECO:0000313" key="2">
    <source>
        <dbReference type="EMBL" id="AHG01163.1"/>
    </source>
</evidence>
<keyword evidence="3" id="KW-1185">Reference proteome</keyword>
<feature type="region of interest" description="Disordered" evidence="1">
    <location>
        <begin position="1"/>
        <end position="32"/>
    </location>
</feature>
<name>W0JVR9_9EURY</name>
<evidence type="ECO:0000313" key="3">
    <source>
        <dbReference type="Proteomes" id="UP000019024"/>
    </source>
</evidence>
<proteinExistence type="predicted"/>
<feature type="compositionally biased region" description="Basic and acidic residues" evidence="1">
    <location>
        <begin position="108"/>
        <end position="125"/>
    </location>
</feature>
<accession>W0JVR9</accession>
<feature type="region of interest" description="Disordered" evidence="1">
    <location>
        <begin position="68"/>
        <end position="196"/>
    </location>
</feature>
<protein>
    <submittedName>
        <fullName evidence="2">Uncharacterized protein</fullName>
    </submittedName>
</protein>
<dbReference type="Proteomes" id="UP000019024">
    <property type="component" value="Chromosome"/>
</dbReference>
<dbReference type="RefSeq" id="WP_049953755.1">
    <property type="nucleotide sequence ID" value="NZ_CP007055.1"/>
</dbReference>
<dbReference type="KEGG" id="hlr:HALLA_18605"/>
<reference evidence="2 3" key="1">
    <citation type="submission" date="2014-01" db="EMBL/GenBank/DDBJ databases">
        <authorList>
            <consortium name="DOE Joint Genome Institute"/>
            <person name="Anderson I."/>
            <person name="Huntemann M."/>
            <person name="Han J."/>
            <person name="Chen A."/>
            <person name="Kyrpides N."/>
            <person name="Mavromatis K."/>
            <person name="Markowitz V."/>
            <person name="Palaniappan K."/>
            <person name="Ivanova N."/>
            <person name="Schaumberg A."/>
            <person name="Pati A."/>
            <person name="Liolios K."/>
            <person name="Nordberg H.P."/>
            <person name="Cantor M.N."/>
            <person name="Hua S.X."/>
            <person name="Woyke T."/>
        </authorList>
    </citation>
    <scope>NUCLEOTIDE SEQUENCE [LARGE SCALE GENOMIC DNA]</scope>
    <source>
        <strain evidence="2 3">XH-48</strain>
    </source>
</reference>
<gene>
    <name evidence="2" type="ORF">HALLA_18605</name>
</gene>
<feature type="compositionally biased region" description="Basic and acidic residues" evidence="1">
    <location>
        <begin position="155"/>
        <end position="170"/>
    </location>
</feature>
<dbReference type="EMBL" id="CP007055">
    <property type="protein sequence ID" value="AHG01163.1"/>
    <property type="molecule type" value="Genomic_DNA"/>
</dbReference>